<dbReference type="Pfam" id="PF08493">
    <property type="entry name" value="AflR"/>
    <property type="match status" value="1"/>
</dbReference>
<keyword evidence="9" id="KW-1185">Reference proteome</keyword>
<dbReference type="GO" id="GO:0008270">
    <property type="term" value="F:zinc ion binding"/>
    <property type="evidence" value="ECO:0007669"/>
    <property type="project" value="InterPro"/>
</dbReference>
<dbReference type="CDD" id="cd00067">
    <property type="entry name" value="GAL4"/>
    <property type="match status" value="1"/>
</dbReference>
<keyword evidence="1" id="KW-0479">Metal-binding</keyword>
<dbReference type="InterPro" id="IPR050675">
    <property type="entry name" value="OAF3"/>
</dbReference>
<accession>A0AAJ0F7N8</accession>
<gene>
    <name evidence="8" type="ORF">QBC47DRAFT_391686</name>
</gene>
<reference evidence="8" key="1">
    <citation type="submission" date="2023-06" db="EMBL/GenBank/DDBJ databases">
        <title>Genome-scale phylogeny and comparative genomics of the fungal order Sordariales.</title>
        <authorList>
            <consortium name="Lawrence Berkeley National Laboratory"/>
            <person name="Hensen N."/>
            <person name="Bonometti L."/>
            <person name="Westerberg I."/>
            <person name="Brannstrom I.O."/>
            <person name="Guillou S."/>
            <person name="Cros-Aarteil S."/>
            <person name="Calhoun S."/>
            <person name="Haridas S."/>
            <person name="Kuo A."/>
            <person name="Mondo S."/>
            <person name="Pangilinan J."/>
            <person name="Riley R."/>
            <person name="Labutti K."/>
            <person name="Andreopoulos B."/>
            <person name="Lipzen A."/>
            <person name="Chen C."/>
            <person name="Yanf M."/>
            <person name="Daum C."/>
            <person name="Ng V."/>
            <person name="Clum A."/>
            <person name="Steindorff A."/>
            <person name="Ohm R."/>
            <person name="Martin F."/>
            <person name="Silar P."/>
            <person name="Natvig D."/>
            <person name="Lalanne C."/>
            <person name="Gautier V."/>
            <person name="Ament-Velasquez S.L."/>
            <person name="Kruys A."/>
            <person name="Hutchinson M.I."/>
            <person name="Powell A.J."/>
            <person name="Barry K."/>
            <person name="Miller A.N."/>
            <person name="Grigoriev I.V."/>
            <person name="Debuchy R."/>
            <person name="Gladieux P."/>
            <person name="Thoren M.H."/>
            <person name="Johannesson H."/>
        </authorList>
    </citation>
    <scope>NUCLEOTIDE SEQUENCE</scope>
    <source>
        <strain evidence="8">PSN4</strain>
    </source>
</reference>
<dbReference type="Gene3D" id="4.10.240.10">
    <property type="entry name" value="Zn(2)-C6 fungal-type DNA-binding domain"/>
    <property type="match status" value="1"/>
</dbReference>
<dbReference type="SUPFAM" id="SSF57701">
    <property type="entry name" value="Zn2/Cys6 DNA-binding domain"/>
    <property type="match status" value="1"/>
</dbReference>
<keyword evidence="2" id="KW-0805">Transcription regulation</keyword>
<evidence type="ECO:0000259" key="7">
    <source>
        <dbReference type="PROSITE" id="PS50048"/>
    </source>
</evidence>
<evidence type="ECO:0000256" key="1">
    <source>
        <dbReference type="ARBA" id="ARBA00022723"/>
    </source>
</evidence>
<dbReference type="InterPro" id="IPR036864">
    <property type="entry name" value="Zn2-C6_fun-type_DNA-bd_sf"/>
</dbReference>
<name>A0AAJ0F7N8_9PEZI</name>
<dbReference type="SMART" id="SM00066">
    <property type="entry name" value="GAL4"/>
    <property type="match status" value="1"/>
</dbReference>
<dbReference type="Proteomes" id="UP001239445">
    <property type="component" value="Unassembled WGS sequence"/>
</dbReference>
<dbReference type="InterPro" id="IPR001138">
    <property type="entry name" value="Zn2Cys6_DnaBD"/>
</dbReference>
<evidence type="ECO:0000256" key="4">
    <source>
        <dbReference type="ARBA" id="ARBA00023163"/>
    </source>
</evidence>
<dbReference type="PROSITE" id="PS00463">
    <property type="entry name" value="ZN2_CY6_FUNGAL_1"/>
    <property type="match status" value="1"/>
</dbReference>
<dbReference type="GO" id="GO:0003677">
    <property type="term" value="F:DNA binding"/>
    <property type="evidence" value="ECO:0007669"/>
    <property type="project" value="UniProtKB-KW"/>
</dbReference>
<dbReference type="PANTHER" id="PTHR31069:SF31">
    <property type="entry name" value="MONODICTYPHENONE CLUSTER TRANSCRIPTION FACTOR-RELATED"/>
    <property type="match status" value="1"/>
</dbReference>
<evidence type="ECO:0000256" key="5">
    <source>
        <dbReference type="ARBA" id="ARBA00023242"/>
    </source>
</evidence>
<comment type="caution">
    <text evidence="8">The sequence shown here is derived from an EMBL/GenBank/DDBJ whole genome shotgun (WGS) entry which is preliminary data.</text>
</comment>
<evidence type="ECO:0000256" key="3">
    <source>
        <dbReference type="ARBA" id="ARBA00023125"/>
    </source>
</evidence>
<keyword evidence="4" id="KW-0804">Transcription</keyword>
<dbReference type="EMBL" id="MU839842">
    <property type="protein sequence ID" value="KAK1751365.1"/>
    <property type="molecule type" value="Genomic_DNA"/>
</dbReference>
<dbReference type="GO" id="GO:0005634">
    <property type="term" value="C:nucleus"/>
    <property type="evidence" value="ECO:0007669"/>
    <property type="project" value="InterPro"/>
</dbReference>
<dbReference type="AlphaFoldDB" id="A0AAJ0F7N8"/>
<dbReference type="GO" id="GO:0045122">
    <property type="term" value="P:aflatoxin biosynthetic process"/>
    <property type="evidence" value="ECO:0007669"/>
    <property type="project" value="InterPro"/>
</dbReference>
<feature type="compositionally biased region" description="Low complexity" evidence="6">
    <location>
        <begin position="238"/>
        <end position="249"/>
    </location>
</feature>
<dbReference type="PROSITE" id="PS50048">
    <property type="entry name" value="ZN2_CY6_FUNGAL_2"/>
    <property type="match status" value="1"/>
</dbReference>
<feature type="region of interest" description="Disordered" evidence="6">
    <location>
        <begin position="225"/>
        <end position="283"/>
    </location>
</feature>
<evidence type="ECO:0000313" key="8">
    <source>
        <dbReference type="EMBL" id="KAK1751365.1"/>
    </source>
</evidence>
<keyword evidence="3" id="KW-0238">DNA-binding</keyword>
<proteinExistence type="predicted"/>
<feature type="region of interest" description="Disordered" evidence="6">
    <location>
        <begin position="381"/>
        <end position="409"/>
    </location>
</feature>
<dbReference type="GO" id="GO:0000981">
    <property type="term" value="F:DNA-binding transcription factor activity, RNA polymerase II-specific"/>
    <property type="evidence" value="ECO:0007669"/>
    <property type="project" value="InterPro"/>
</dbReference>
<feature type="region of interest" description="Disordered" evidence="6">
    <location>
        <begin position="51"/>
        <end position="95"/>
    </location>
</feature>
<dbReference type="InterPro" id="IPR013700">
    <property type="entry name" value="AflR"/>
</dbReference>
<evidence type="ECO:0000256" key="2">
    <source>
        <dbReference type="ARBA" id="ARBA00023015"/>
    </source>
</evidence>
<sequence>MAASPPAAAKPESTKMRDSCNACAVSKIKCSKEKPVCARCTKRGQRCEYLATRRAGRKHEPRPPKPVPSSSSASCAGRDNSQDVDDGSDARSSVQVAISSPTKIAGHFTSESWDVCMTDALAFPSPSDALSNGTTPRLPPEDTAPWGILSSVLLHSRPNDMFATQEPFSEPYASPNRLFKSLSTDNVKETSTNEANPFDDGDFSALLIGDASIILGDGDLDNPEAFEIPATWDPPSSPSLSSPSSLPSSATSNAVTLSHVSARGSPSDERDLSSTVPPAPAAGSPGCCLIRALDLLKTLFPRSASCTCQDAGSATDSHNAQHHQIPTIQHVISENKQTLEAIQAMLQCTCFDADSSYLLAVISLVVFKVLGWYKAAVKDLPGASGDSSTWGDALKPLRRDSTRSDASSRNSALCNRRRMSCHAEQVLQTPAVIDGYRLDGDDQARMSAQLVLSELHRVQRLINVLASRLKRDDAELDLSDAPFFSPAWFGHLEGDLRKRVRTLSHDIVEYLKR</sequence>
<organism evidence="8 9">
    <name type="scientific">Echria macrotheca</name>
    <dbReference type="NCBI Taxonomy" id="438768"/>
    <lineage>
        <taxon>Eukaryota</taxon>
        <taxon>Fungi</taxon>
        <taxon>Dikarya</taxon>
        <taxon>Ascomycota</taxon>
        <taxon>Pezizomycotina</taxon>
        <taxon>Sordariomycetes</taxon>
        <taxon>Sordariomycetidae</taxon>
        <taxon>Sordariales</taxon>
        <taxon>Schizotheciaceae</taxon>
        <taxon>Echria</taxon>
    </lineage>
</organism>
<dbReference type="PANTHER" id="PTHR31069">
    <property type="entry name" value="OLEATE-ACTIVATED TRANSCRIPTION FACTOR 1-RELATED"/>
    <property type="match status" value="1"/>
</dbReference>
<dbReference type="PRINTS" id="PR00755">
    <property type="entry name" value="AFLATOXINBRP"/>
</dbReference>
<dbReference type="Pfam" id="PF00172">
    <property type="entry name" value="Zn_clus"/>
    <property type="match status" value="1"/>
</dbReference>
<feature type="domain" description="Zn(2)-C6 fungal-type" evidence="7">
    <location>
        <begin position="19"/>
        <end position="49"/>
    </location>
</feature>
<keyword evidence="5" id="KW-0539">Nucleus</keyword>
<evidence type="ECO:0000313" key="9">
    <source>
        <dbReference type="Proteomes" id="UP001239445"/>
    </source>
</evidence>
<feature type="compositionally biased region" description="Polar residues" evidence="6">
    <location>
        <begin position="250"/>
        <end position="259"/>
    </location>
</feature>
<evidence type="ECO:0000256" key="6">
    <source>
        <dbReference type="SAM" id="MobiDB-lite"/>
    </source>
</evidence>
<protein>
    <submittedName>
        <fullName evidence="8">Aflatoxin regulatory protein-domain-containing protein</fullName>
    </submittedName>
</protein>